<evidence type="ECO:0000313" key="1">
    <source>
        <dbReference type="EMBL" id="KAK1864846.1"/>
    </source>
</evidence>
<dbReference type="EMBL" id="CM020619">
    <property type="protein sequence ID" value="KAK1864846.1"/>
    <property type="molecule type" value="Genomic_DNA"/>
</dbReference>
<proteinExistence type="predicted"/>
<reference evidence="1" key="1">
    <citation type="submission" date="2019-11" db="EMBL/GenBank/DDBJ databases">
        <title>Nori genome reveals adaptations in red seaweeds to the harsh intertidal environment.</title>
        <authorList>
            <person name="Wang D."/>
            <person name="Mao Y."/>
        </authorList>
    </citation>
    <scope>NUCLEOTIDE SEQUENCE</scope>
    <source>
        <tissue evidence="1">Gametophyte</tissue>
    </source>
</reference>
<sequence>MVVSKPKQPLSFADEVASRGGKGGPTALSYMSIDPTSDERAWRALVPDPEDAIVPGDVATGKIVQFGAVFIAGGRLLMSIVMSEELDLKHPDHARLADVYYSLTRTHLQNTMRLVKEATSRAANAGDLDVLSFQETLYCKLNCVTLRVWKRWTSR</sequence>
<keyword evidence="2" id="KW-1185">Reference proteome</keyword>
<name>A0ACC3C515_PYRYE</name>
<protein>
    <submittedName>
        <fullName evidence="1">Uncharacterized protein</fullName>
    </submittedName>
</protein>
<comment type="caution">
    <text evidence="1">The sequence shown here is derived from an EMBL/GenBank/DDBJ whole genome shotgun (WGS) entry which is preliminary data.</text>
</comment>
<organism evidence="1 2">
    <name type="scientific">Pyropia yezoensis</name>
    <name type="common">Susabi-nori</name>
    <name type="synonym">Porphyra yezoensis</name>
    <dbReference type="NCBI Taxonomy" id="2788"/>
    <lineage>
        <taxon>Eukaryota</taxon>
        <taxon>Rhodophyta</taxon>
        <taxon>Bangiophyceae</taxon>
        <taxon>Bangiales</taxon>
        <taxon>Bangiaceae</taxon>
        <taxon>Pyropia</taxon>
    </lineage>
</organism>
<dbReference type="Proteomes" id="UP000798662">
    <property type="component" value="Chromosome 2"/>
</dbReference>
<accession>A0ACC3C515</accession>
<evidence type="ECO:0000313" key="2">
    <source>
        <dbReference type="Proteomes" id="UP000798662"/>
    </source>
</evidence>
<gene>
    <name evidence="1" type="ORF">I4F81_007383</name>
</gene>